<dbReference type="PANTHER" id="PTHR33747">
    <property type="entry name" value="UPF0225 PROTEIN SCO1677"/>
    <property type="match status" value="1"/>
</dbReference>
<keyword evidence="3" id="KW-1185">Reference proteome</keyword>
<dbReference type="InterPro" id="IPR004027">
    <property type="entry name" value="SEC_C_motif"/>
</dbReference>
<evidence type="ECO:0000313" key="2">
    <source>
        <dbReference type="EMBL" id="QIR14518.1"/>
    </source>
</evidence>
<dbReference type="EMBL" id="CP050313">
    <property type="protein sequence ID" value="QIR14518.1"/>
    <property type="molecule type" value="Genomic_DNA"/>
</dbReference>
<dbReference type="KEGG" id="saes:HBH39_08485"/>
<accession>A0A6G9QJF2</accession>
<sequence>MINQQLVCPCNSQLAYHDCCSRFHNHHAVAPTAEVLMRSRYSAFALKQYDYLIATHHKDFLNGLSKADLSNQNIVWLGLDVIEHQSRITHSIHQFDGCIQASVTFKAWYKLDAKVDVIYEKSYFVKQDGQWYYTNGEQMVAKLPGRNDACICQSGKKFKQCCLKNNLF</sequence>
<protein>
    <submittedName>
        <fullName evidence="2">YchJ family protein</fullName>
    </submittedName>
</protein>
<dbReference type="SUPFAM" id="SSF54427">
    <property type="entry name" value="NTF2-like"/>
    <property type="match status" value="1"/>
</dbReference>
<dbReference type="InterPro" id="IPR048469">
    <property type="entry name" value="YchJ-like_M"/>
</dbReference>
<evidence type="ECO:0000259" key="1">
    <source>
        <dbReference type="Pfam" id="PF17775"/>
    </source>
</evidence>
<gene>
    <name evidence="2" type="ORF">HBH39_08485</name>
</gene>
<proteinExistence type="predicted"/>
<dbReference type="NCBIfam" id="NF002486">
    <property type="entry name" value="PRK01752.1"/>
    <property type="match status" value="1"/>
</dbReference>
<dbReference type="InterPro" id="IPR032710">
    <property type="entry name" value="NTF2-like_dom_sf"/>
</dbReference>
<dbReference type="AlphaFoldDB" id="A0A6G9QJF2"/>
<evidence type="ECO:0000313" key="3">
    <source>
        <dbReference type="Proteomes" id="UP000502608"/>
    </source>
</evidence>
<dbReference type="RefSeq" id="WP_167677354.1">
    <property type="nucleotide sequence ID" value="NZ_CP050313.1"/>
</dbReference>
<dbReference type="Pfam" id="PF02810">
    <property type="entry name" value="SEC-C"/>
    <property type="match status" value="1"/>
</dbReference>
<dbReference type="Proteomes" id="UP000502608">
    <property type="component" value="Chromosome"/>
</dbReference>
<dbReference type="Gene3D" id="3.10.450.50">
    <property type="match status" value="1"/>
</dbReference>
<feature type="domain" description="YchJ-like middle NTF2-like" evidence="1">
    <location>
        <begin position="32"/>
        <end position="136"/>
    </location>
</feature>
<dbReference type="Pfam" id="PF17775">
    <property type="entry name" value="YchJ_M-like"/>
    <property type="match status" value="1"/>
</dbReference>
<reference evidence="2 3" key="1">
    <citation type="submission" date="2020-03" db="EMBL/GenBank/DDBJ databases">
        <title>Complete genome sequence of Shewanella sp.</title>
        <authorList>
            <person name="Kim Y.-S."/>
            <person name="Kim S.-J."/>
            <person name="Jung H.-K."/>
            <person name="Kim K.-H."/>
        </authorList>
    </citation>
    <scope>NUCLEOTIDE SEQUENCE [LARGE SCALE GENOMIC DNA]</scope>
    <source>
        <strain evidence="2 3">PN3F2</strain>
    </source>
</reference>
<name>A0A6G9QJF2_9GAMM</name>
<dbReference type="PANTHER" id="PTHR33747:SF1">
    <property type="entry name" value="ADENYLATE CYCLASE-ASSOCIATED CAP C-TERMINAL DOMAIN-CONTAINING PROTEIN"/>
    <property type="match status" value="1"/>
</dbReference>
<organism evidence="2 3">
    <name type="scientific">Shewanella aestuarii</name>
    <dbReference type="NCBI Taxonomy" id="1028752"/>
    <lineage>
        <taxon>Bacteria</taxon>
        <taxon>Pseudomonadati</taxon>
        <taxon>Pseudomonadota</taxon>
        <taxon>Gammaproteobacteria</taxon>
        <taxon>Alteromonadales</taxon>
        <taxon>Shewanellaceae</taxon>
        <taxon>Shewanella</taxon>
    </lineage>
</organism>
<dbReference type="SUPFAM" id="SSF103642">
    <property type="entry name" value="Sec-C motif"/>
    <property type="match status" value="1"/>
</dbReference>